<dbReference type="EMBL" id="JAGSOJ010000003">
    <property type="protein sequence ID" value="MCM1991342.1"/>
    <property type="molecule type" value="Genomic_DNA"/>
</dbReference>
<accession>A0A9J6P5D3</accession>
<comment type="similarity">
    <text evidence="2">Belongs to the VirD4/TraG family.</text>
</comment>
<dbReference type="GO" id="GO:0005886">
    <property type="term" value="C:plasma membrane"/>
    <property type="evidence" value="ECO:0007669"/>
    <property type="project" value="UniProtKB-SubCell"/>
</dbReference>
<evidence type="ECO:0000256" key="7">
    <source>
        <dbReference type="SAM" id="MobiDB-lite"/>
    </source>
</evidence>
<evidence type="ECO:0000256" key="6">
    <source>
        <dbReference type="ARBA" id="ARBA00023136"/>
    </source>
</evidence>
<comment type="caution">
    <text evidence="9">The sequence shown here is derived from an EMBL/GenBank/DDBJ whole genome shotgun (WGS) entry which is preliminary data.</text>
</comment>
<keyword evidence="5 8" id="KW-1133">Transmembrane helix</keyword>
<feature type="transmembrane region" description="Helical" evidence="8">
    <location>
        <begin position="12"/>
        <end position="33"/>
    </location>
</feature>
<reference evidence="9" key="1">
    <citation type="journal article" date="2021" name="mSystems">
        <title>Bacteria and Archaea Synergistically Convert Glycine Betaine to Biogenic Methane in the Formosa Cold Seep of the South China Sea.</title>
        <authorList>
            <person name="Li L."/>
            <person name="Zhang W."/>
            <person name="Zhang S."/>
            <person name="Song L."/>
            <person name="Sun Q."/>
            <person name="Zhang H."/>
            <person name="Xiang H."/>
            <person name="Dong X."/>
        </authorList>
    </citation>
    <scope>NUCLEOTIDE SEQUENCE</scope>
    <source>
        <strain evidence="9">ZWT</strain>
    </source>
</reference>
<dbReference type="InterPro" id="IPR051539">
    <property type="entry name" value="T4SS-coupling_protein"/>
</dbReference>
<keyword evidence="3" id="KW-1003">Cell membrane</keyword>
<evidence type="ECO:0000256" key="2">
    <source>
        <dbReference type="ARBA" id="ARBA00008806"/>
    </source>
</evidence>
<evidence type="ECO:0000313" key="10">
    <source>
        <dbReference type="Proteomes" id="UP001056429"/>
    </source>
</evidence>
<dbReference type="PANTHER" id="PTHR37937">
    <property type="entry name" value="CONJUGATIVE TRANSFER: DNA TRANSPORT"/>
    <property type="match status" value="1"/>
</dbReference>
<evidence type="ECO:0000256" key="1">
    <source>
        <dbReference type="ARBA" id="ARBA00004651"/>
    </source>
</evidence>
<keyword evidence="10" id="KW-1185">Reference proteome</keyword>
<dbReference type="RefSeq" id="WP_420852345.1">
    <property type="nucleotide sequence ID" value="NZ_JAGSOJ010000003.1"/>
</dbReference>
<dbReference type="NCBIfam" id="NF045973">
    <property type="entry name" value="conju_CD1115"/>
    <property type="match status" value="1"/>
</dbReference>
<evidence type="ECO:0000313" key="9">
    <source>
        <dbReference type="EMBL" id="MCM1991342.1"/>
    </source>
</evidence>
<gene>
    <name evidence="9" type="ORF">KDK92_16530</name>
</gene>
<keyword evidence="6 8" id="KW-0472">Membrane</keyword>
<dbReference type="InterPro" id="IPR027417">
    <property type="entry name" value="P-loop_NTPase"/>
</dbReference>
<feature type="transmembrane region" description="Helical" evidence="8">
    <location>
        <begin position="59"/>
        <end position="79"/>
    </location>
</feature>
<evidence type="ECO:0000256" key="5">
    <source>
        <dbReference type="ARBA" id="ARBA00022989"/>
    </source>
</evidence>
<dbReference type="CDD" id="cd01127">
    <property type="entry name" value="TrwB_TraG_TraD_VirD4"/>
    <property type="match status" value="1"/>
</dbReference>
<reference evidence="9" key="2">
    <citation type="submission" date="2021-04" db="EMBL/GenBank/DDBJ databases">
        <authorList>
            <person name="Dong X."/>
        </authorList>
    </citation>
    <scope>NUCLEOTIDE SEQUENCE</scope>
    <source>
        <strain evidence="9">ZWT</strain>
    </source>
</reference>
<dbReference type="InterPro" id="IPR003688">
    <property type="entry name" value="TraG/VirD4"/>
</dbReference>
<proteinExistence type="inferred from homology"/>
<sequence>MKLQNKKLLISLLILVSGILFNLYFSTIIHQLLSKQMTVFKIPNLIICIHSMAVSKEHLLLLLCLNGFAVLFAIFFFVANNKPYQSELRQITPNISTPVSAGQKQFGSAKWLAEKEKDIAFESFSLNPNDSKVKILIEQGYDDVQEIMEGRECENEKEENKQKQEEVQEKSILEKQEKNAENTNETTKSICECSKGILPQGGIVLGCRKEGGKEKISFIGDDVHSLCIGATRSGKTRTVVLQSIGSLALAGESMILSDPKGELYQYTYPFLERLGYEVIAIDFKNPLKSDRYNFLEPVIEAVDNNDIAMAIDATWDLTSQLVGESKGERIWTDGEASIIASAIMSVVYDNREGKNRKYQNMTNVYYFISEMCKAVGNSMPIVEYMKKLSPTHPAKALLAISEIAPSKTRGSFFTAALTTLRLFTNPLINSMTNVSDYKPKETGNKKRAIFIILPDEKTTYYSLASLFITQHYIDLVKSADERGGRLKNRVNFLLDEFGNFAQIPDFSNKLTVGGGRGIRFNLFLQSFAQLDDKYGKEVAKTIKGNCENWIYLQADDLETLEEISKKLGNYTVATYSLSASHGKYSTPSSSHSINLTHRALLTVDEIRLISRPYSLITSRNNPAIMYSPDLSKWQFNKIFGLGDQEHNRKVRQLRENSREVRSASMDDMDLWGVWLYYTANDQLNITKNSITGLQEKITKAQKTRYKTGNERGNDYAEKD</sequence>
<dbReference type="Pfam" id="PF02534">
    <property type="entry name" value="T4SS-DNA_transf"/>
    <property type="match status" value="1"/>
</dbReference>
<dbReference type="AlphaFoldDB" id="A0A9J6P5D3"/>
<dbReference type="Proteomes" id="UP001056429">
    <property type="component" value="Unassembled WGS sequence"/>
</dbReference>
<comment type="subcellular location">
    <subcellularLocation>
        <location evidence="1">Cell membrane</location>
        <topology evidence="1">Multi-pass membrane protein</topology>
    </subcellularLocation>
</comment>
<evidence type="ECO:0000256" key="8">
    <source>
        <dbReference type="SAM" id="Phobius"/>
    </source>
</evidence>
<evidence type="ECO:0000256" key="3">
    <source>
        <dbReference type="ARBA" id="ARBA00022475"/>
    </source>
</evidence>
<feature type="compositionally biased region" description="Basic and acidic residues" evidence="7">
    <location>
        <begin position="151"/>
        <end position="180"/>
    </location>
</feature>
<feature type="region of interest" description="Disordered" evidence="7">
    <location>
        <begin position="151"/>
        <end position="185"/>
    </location>
</feature>
<name>A0A9J6P5D3_9CLOT</name>
<organism evidence="9 10">
    <name type="scientific">Oceanirhabdus seepicola</name>
    <dbReference type="NCBI Taxonomy" id="2828781"/>
    <lineage>
        <taxon>Bacteria</taxon>
        <taxon>Bacillati</taxon>
        <taxon>Bacillota</taxon>
        <taxon>Clostridia</taxon>
        <taxon>Eubacteriales</taxon>
        <taxon>Clostridiaceae</taxon>
        <taxon>Oceanirhabdus</taxon>
    </lineage>
</organism>
<keyword evidence="4 8" id="KW-0812">Transmembrane</keyword>
<protein>
    <submittedName>
        <fullName evidence="9">Type IV secretory system conjugative DNA transfer family protein</fullName>
    </submittedName>
</protein>
<dbReference type="PANTHER" id="PTHR37937:SF1">
    <property type="entry name" value="CONJUGATIVE TRANSFER: DNA TRANSPORT"/>
    <property type="match status" value="1"/>
</dbReference>
<evidence type="ECO:0000256" key="4">
    <source>
        <dbReference type="ARBA" id="ARBA00022692"/>
    </source>
</evidence>
<dbReference type="SUPFAM" id="SSF52540">
    <property type="entry name" value="P-loop containing nucleoside triphosphate hydrolases"/>
    <property type="match status" value="1"/>
</dbReference>
<dbReference type="Gene3D" id="3.40.50.300">
    <property type="entry name" value="P-loop containing nucleotide triphosphate hydrolases"/>
    <property type="match status" value="2"/>
</dbReference>